<feature type="transmembrane region" description="Helical" evidence="1">
    <location>
        <begin position="115"/>
        <end position="134"/>
    </location>
</feature>
<evidence type="ECO:0000313" key="3">
    <source>
        <dbReference type="EMBL" id="KAE9016368.1"/>
    </source>
</evidence>
<accession>A0A6A3LE62</accession>
<organism evidence="3 4">
    <name type="scientific">Phytophthora rubi</name>
    <dbReference type="NCBI Taxonomy" id="129364"/>
    <lineage>
        <taxon>Eukaryota</taxon>
        <taxon>Sar</taxon>
        <taxon>Stramenopiles</taxon>
        <taxon>Oomycota</taxon>
        <taxon>Peronosporomycetes</taxon>
        <taxon>Peronosporales</taxon>
        <taxon>Peronosporaceae</taxon>
        <taxon>Phytophthora</taxon>
    </lineage>
</organism>
<protein>
    <recommendedName>
        <fullName evidence="5">RxLR effector protein</fullName>
    </recommendedName>
</protein>
<dbReference type="AlphaFoldDB" id="A0A6A3LE62"/>
<dbReference type="EMBL" id="QXFU01000915">
    <property type="protein sequence ID" value="KAE9016368.1"/>
    <property type="molecule type" value="Genomic_DNA"/>
</dbReference>
<proteinExistence type="predicted"/>
<keyword evidence="1" id="KW-0812">Transmembrane</keyword>
<evidence type="ECO:0008006" key="5">
    <source>
        <dbReference type="Google" id="ProtNLM"/>
    </source>
</evidence>
<reference evidence="3 4" key="1">
    <citation type="submission" date="2018-09" db="EMBL/GenBank/DDBJ databases">
        <title>Genomic investigation of the strawberry pathogen Phytophthora fragariae indicates pathogenicity is determined by transcriptional variation in three key races.</title>
        <authorList>
            <person name="Adams T.M."/>
            <person name="Armitage A.D."/>
            <person name="Sobczyk M.K."/>
            <person name="Bates H.J."/>
            <person name="Dunwell J.M."/>
            <person name="Nellist C.F."/>
            <person name="Harrison R.J."/>
        </authorList>
    </citation>
    <scope>NUCLEOTIDE SEQUENCE [LARGE SCALE GENOMIC DNA]</scope>
    <source>
        <strain evidence="3 4">SCRP324</strain>
    </source>
</reference>
<feature type="chain" id="PRO_5025669608" description="RxLR effector protein" evidence="2">
    <location>
        <begin position="23"/>
        <end position="137"/>
    </location>
</feature>
<evidence type="ECO:0000256" key="2">
    <source>
        <dbReference type="SAM" id="SignalP"/>
    </source>
</evidence>
<keyword evidence="1" id="KW-1133">Transmembrane helix</keyword>
<name>A0A6A3LE62_9STRA</name>
<keyword evidence="1" id="KW-0472">Membrane</keyword>
<keyword evidence="2" id="KW-0732">Signal</keyword>
<dbReference type="Proteomes" id="UP000435112">
    <property type="component" value="Unassembled WGS sequence"/>
</dbReference>
<gene>
    <name evidence="3" type="ORF">PR002_g13675</name>
</gene>
<dbReference type="OrthoDB" id="104002at2759"/>
<feature type="signal peptide" evidence="2">
    <location>
        <begin position="1"/>
        <end position="22"/>
    </location>
</feature>
<comment type="caution">
    <text evidence="3">The sequence shown here is derived from an EMBL/GenBank/DDBJ whole genome shotgun (WGS) entry which is preliminary data.</text>
</comment>
<evidence type="ECO:0000256" key="1">
    <source>
        <dbReference type="SAM" id="Phobius"/>
    </source>
</evidence>
<sequence>MSRGYFLLLVVAIFGTWSDGFANAQQANRFEIRTSLVNDVDKHRGLKHSEKITKAEIRSAIKERMSDPDVKLAAGELRSMLRKNPELGKALKKNQVVEDRGFNLQNPAVVKELKLVGAIAVFVVGSYVLARIIGQHT</sequence>
<evidence type="ECO:0000313" key="4">
    <source>
        <dbReference type="Proteomes" id="UP000435112"/>
    </source>
</evidence>